<dbReference type="InterPro" id="IPR011990">
    <property type="entry name" value="TPR-like_helical_dom_sf"/>
</dbReference>
<dbReference type="EMBL" id="AUSU01000755">
    <property type="protein sequence ID" value="EPS72647.1"/>
    <property type="molecule type" value="Genomic_DNA"/>
</dbReference>
<feature type="non-terminal residue" evidence="3">
    <location>
        <position position="1"/>
    </location>
</feature>
<accession>S8EJ47</accession>
<proteinExistence type="predicted"/>
<name>S8EJ47_9LAMI</name>
<dbReference type="InterPro" id="IPR002885">
    <property type="entry name" value="PPR_rpt"/>
</dbReference>
<dbReference type="GO" id="GO:0009451">
    <property type="term" value="P:RNA modification"/>
    <property type="evidence" value="ECO:0007669"/>
    <property type="project" value="InterPro"/>
</dbReference>
<keyword evidence="4" id="KW-1185">Reference proteome</keyword>
<dbReference type="Proteomes" id="UP000015453">
    <property type="component" value="Unassembled WGS sequence"/>
</dbReference>
<feature type="non-terminal residue" evidence="3">
    <location>
        <position position="409"/>
    </location>
</feature>
<dbReference type="NCBIfam" id="TIGR00756">
    <property type="entry name" value="PPR"/>
    <property type="match status" value="2"/>
</dbReference>
<protein>
    <recommendedName>
        <fullName evidence="5">Pentatricopeptide repeat-containing protein</fullName>
    </recommendedName>
</protein>
<dbReference type="Gene3D" id="1.25.40.10">
    <property type="entry name" value="Tetratricopeptide repeat domain"/>
    <property type="match status" value="3"/>
</dbReference>
<dbReference type="OrthoDB" id="1882346at2759"/>
<organism evidence="3 4">
    <name type="scientific">Genlisea aurea</name>
    <dbReference type="NCBI Taxonomy" id="192259"/>
    <lineage>
        <taxon>Eukaryota</taxon>
        <taxon>Viridiplantae</taxon>
        <taxon>Streptophyta</taxon>
        <taxon>Embryophyta</taxon>
        <taxon>Tracheophyta</taxon>
        <taxon>Spermatophyta</taxon>
        <taxon>Magnoliopsida</taxon>
        <taxon>eudicotyledons</taxon>
        <taxon>Gunneridae</taxon>
        <taxon>Pentapetalae</taxon>
        <taxon>asterids</taxon>
        <taxon>lamiids</taxon>
        <taxon>Lamiales</taxon>
        <taxon>Lentibulariaceae</taxon>
        <taxon>Genlisea</taxon>
    </lineage>
</organism>
<dbReference type="PROSITE" id="PS51375">
    <property type="entry name" value="PPR"/>
    <property type="match status" value="2"/>
</dbReference>
<dbReference type="PANTHER" id="PTHR24015">
    <property type="entry name" value="OS07G0578800 PROTEIN-RELATED"/>
    <property type="match status" value="1"/>
</dbReference>
<dbReference type="InterPro" id="IPR046960">
    <property type="entry name" value="PPR_At4g14850-like_plant"/>
</dbReference>
<reference evidence="3 4" key="1">
    <citation type="journal article" date="2013" name="BMC Genomics">
        <title>The miniature genome of a carnivorous plant Genlisea aurea contains a low number of genes and short non-coding sequences.</title>
        <authorList>
            <person name="Leushkin E.V."/>
            <person name="Sutormin R.A."/>
            <person name="Nabieva E.R."/>
            <person name="Penin A.A."/>
            <person name="Kondrashov A.S."/>
            <person name="Logacheva M.D."/>
        </authorList>
    </citation>
    <scope>NUCLEOTIDE SEQUENCE [LARGE SCALE GENOMIC DNA]</scope>
</reference>
<gene>
    <name evidence="3" type="ORF">M569_02111</name>
</gene>
<sequence length="409" mass="44928">NLPTLLSAHAYTIVKGHAQNRFIASKLILSYASLGHPVCSTKIFVSVHFKDLFLWNSIIKAHFSAGNYAEAIEFFSQMRFLAFSPDEFTLPMVVSASAELGSLFLGMCIHCFIAKANLFYANSAAIGASLVYMYSKCEAIESSALAFGEIIDKDVVAWTALVIGYIHNGENEKSFRCLREMLSSSNDAERVNLRTLEGGFQACGNAGMLVEGTCLHSLSLKSGIASSNTIRSAILSLYSKYGSIEDARLSFDEVLDKDLFCWTSIIAAYTRNGQINESFRMFLSMQEDHSLHPDGMLVSCLIPGFSNSLEGKAFHGFIIRRNYAMGHIASSSLLSMYIRFGLLAFAENVFMISKDQEPEPWNSMISGTGAIRIGKSVHCFAVRSFSLENMSIVNSVMSMYGKFGHLGAA</sequence>
<keyword evidence="1" id="KW-0677">Repeat</keyword>
<dbReference type="AlphaFoldDB" id="S8EJ47"/>
<feature type="repeat" description="PPR" evidence="2">
    <location>
        <begin position="51"/>
        <end position="85"/>
    </location>
</feature>
<evidence type="ECO:0000313" key="4">
    <source>
        <dbReference type="Proteomes" id="UP000015453"/>
    </source>
</evidence>
<evidence type="ECO:0000256" key="2">
    <source>
        <dbReference type="PROSITE-ProRule" id="PRU00708"/>
    </source>
</evidence>
<dbReference type="PANTHER" id="PTHR24015:SF548">
    <property type="entry name" value="OS08G0340900 PROTEIN"/>
    <property type="match status" value="1"/>
</dbReference>
<feature type="repeat" description="PPR" evidence="2">
    <location>
        <begin position="258"/>
        <end position="288"/>
    </location>
</feature>
<evidence type="ECO:0000256" key="1">
    <source>
        <dbReference type="ARBA" id="ARBA00022737"/>
    </source>
</evidence>
<dbReference type="Pfam" id="PF01535">
    <property type="entry name" value="PPR"/>
    <property type="match status" value="2"/>
</dbReference>
<dbReference type="Pfam" id="PF13041">
    <property type="entry name" value="PPR_2"/>
    <property type="match status" value="1"/>
</dbReference>
<evidence type="ECO:0000313" key="3">
    <source>
        <dbReference type="EMBL" id="EPS72647.1"/>
    </source>
</evidence>
<evidence type="ECO:0008006" key="5">
    <source>
        <dbReference type="Google" id="ProtNLM"/>
    </source>
</evidence>
<comment type="caution">
    <text evidence="3">The sequence shown here is derived from an EMBL/GenBank/DDBJ whole genome shotgun (WGS) entry which is preliminary data.</text>
</comment>
<dbReference type="GO" id="GO:0003723">
    <property type="term" value="F:RNA binding"/>
    <property type="evidence" value="ECO:0007669"/>
    <property type="project" value="InterPro"/>
</dbReference>